<name>A0A285EBB7_9ACTN</name>
<reference evidence="3 4" key="1">
    <citation type="submission" date="2017-09" db="EMBL/GenBank/DDBJ databases">
        <authorList>
            <person name="Ehlers B."/>
            <person name="Leendertz F.H."/>
        </authorList>
    </citation>
    <scope>NUCLEOTIDE SEQUENCE [LARGE SCALE GENOMIC DNA]</scope>
    <source>
        <strain evidence="3 4">DSM 46844</strain>
    </source>
</reference>
<accession>A0A285EBB7</accession>
<proteinExistence type="predicted"/>
<dbReference type="InterPro" id="IPR054485">
    <property type="entry name" value="FlK-like_dom"/>
</dbReference>
<dbReference type="OrthoDB" id="6902891at2"/>
<dbReference type="PANTHER" id="PTHR36934:SF1">
    <property type="entry name" value="THIOESTERASE DOMAIN-CONTAINING PROTEIN"/>
    <property type="match status" value="1"/>
</dbReference>
<dbReference type="EMBL" id="OBDO01000004">
    <property type="protein sequence ID" value="SNX96335.1"/>
    <property type="molecule type" value="Genomic_DNA"/>
</dbReference>
<dbReference type="Proteomes" id="UP000219514">
    <property type="component" value="Unassembled WGS sequence"/>
</dbReference>
<feature type="region of interest" description="Disordered" evidence="1">
    <location>
        <begin position="125"/>
        <end position="149"/>
    </location>
</feature>
<evidence type="ECO:0000313" key="4">
    <source>
        <dbReference type="Proteomes" id="UP000219514"/>
    </source>
</evidence>
<dbReference type="AlphaFoldDB" id="A0A285EBB7"/>
<evidence type="ECO:0000259" key="2">
    <source>
        <dbReference type="Pfam" id="PF22636"/>
    </source>
</evidence>
<dbReference type="InterPro" id="IPR025540">
    <property type="entry name" value="FlK"/>
</dbReference>
<dbReference type="Gene3D" id="3.10.129.10">
    <property type="entry name" value="Hotdog Thioesterase"/>
    <property type="match status" value="1"/>
</dbReference>
<feature type="domain" description="Fluoroacetyl-CoA-specific thioesterase-like" evidence="2">
    <location>
        <begin position="16"/>
        <end position="120"/>
    </location>
</feature>
<keyword evidence="4" id="KW-1185">Reference proteome</keyword>
<dbReference type="InterPro" id="IPR029069">
    <property type="entry name" value="HotDog_dom_sf"/>
</dbReference>
<protein>
    <submittedName>
        <fullName evidence="3">Predicted thioesterase</fullName>
    </submittedName>
</protein>
<evidence type="ECO:0000256" key="1">
    <source>
        <dbReference type="SAM" id="MobiDB-lite"/>
    </source>
</evidence>
<gene>
    <name evidence="3" type="ORF">SAMN06893097_10449</name>
</gene>
<dbReference type="PANTHER" id="PTHR36934">
    <property type="entry name" value="BLR0278 PROTEIN"/>
    <property type="match status" value="1"/>
</dbReference>
<sequence>MNPVPVGATALLDVVVTPEMTVRFDELGPVHPVYATYTMAKHFEEAGRKLLLRHLEPGEAGIGRSVSVEHLGPSWVGDTLRVTARCVEVRGNRLTCACTAVDADGRELGRGTTVQAVLSEQDLEARIGAPARDRTGAHRTRPGRAGSRA</sequence>
<organism evidence="3 4">
    <name type="scientific">Geodermatophilus sabuli</name>
    <dbReference type="NCBI Taxonomy" id="1564158"/>
    <lineage>
        <taxon>Bacteria</taxon>
        <taxon>Bacillati</taxon>
        <taxon>Actinomycetota</taxon>
        <taxon>Actinomycetes</taxon>
        <taxon>Geodermatophilales</taxon>
        <taxon>Geodermatophilaceae</taxon>
        <taxon>Geodermatophilus</taxon>
    </lineage>
</organism>
<dbReference type="SUPFAM" id="SSF54637">
    <property type="entry name" value="Thioesterase/thiol ester dehydrase-isomerase"/>
    <property type="match status" value="1"/>
</dbReference>
<evidence type="ECO:0000313" key="3">
    <source>
        <dbReference type="EMBL" id="SNX96335.1"/>
    </source>
</evidence>
<dbReference type="Pfam" id="PF22636">
    <property type="entry name" value="FlK"/>
    <property type="match status" value="1"/>
</dbReference>
<dbReference type="RefSeq" id="WP_097206372.1">
    <property type="nucleotide sequence ID" value="NZ_JACHXB010000002.1"/>
</dbReference>